<keyword evidence="2" id="KW-1185">Reference proteome</keyword>
<dbReference type="GeneID" id="31357799"/>
<sequence length="467" mass="54026">MFTKYIQQRIITHLLDYGNSLKLKDNAQLLKNDSFRCFENCMCCRYFVCYDSLLEFNSRNLSTEYSLYKYDRISNLYVQDSMFNSEFESNAGLPLYELIGMLSNLQTLTVATDSPILVKELLCRFPTLKIEVAIDQDLSSEIVDYDLSGDERSSNIEFVHLNVHNVEAYDSSTNLNQFAAGYLKEWRANSLQFQYGEFSGEMKHLSFRLLFNLDSLSKIHILNDNVDISDLIEIVKQSHVEWFSSHVSYCFLYKMDRNINGSFAQFGNCGCMSFDDTEEVFKANGIEHWTQFCKSLSSNTTLRELHLSSRQGSHSHELVADSVHFASELLSAALSANKTMHTLAISCQVLSSSFYEALSHNNSSITHLYLSHCDLKHLEYLREMFKHTRSIQKLAIIMPYDKNFDYTEKQMSRDPKLRETIIKHEQSILSFLNTLAINETIRHLEVDSYSRISSEISSKINEQYLNE</sequence>
<dbReference type="PANTHER" id="PTHR32423">
    <property type="entry name" value="SAP DOMAIN-CONTAINING PROTEIN-RELATED"/>
    <property type="match status" value="1"/>
</dbReference>
<reference evidence="1 2" key="1">
    <citation type="journal article" date="2011" name="Genome Res.">
        <title>Phylogeny-wide analysis of social amoeba genomes highlights ancient origins for complex intercellular communication.</title>
        <authorList>
            <person name="Heidel A.J."/>
            <person name="Lawal H.M."/>
            <person name="Felder M."/>
            <person name="Schilde C."/>
            <person name="Helps N.R."/>
            <person name="Tunggal B."/>
            <person name="Rivero F."/>
            <person name="John U."/>
            <person name="Schleicher M."/>
            <person name="Eichinger L."/>
            <person name="Platzer M."/>
            <person name="Noegel A.A."/>
            <person name="Schaap P."/>
            <person name="Gloeckner G."/>
        </authorList>
    </citation>
    <scope>NUCLEOTIDE SEQUENCE [LARGE SCALE GENOMIC DNA]</scope>
    <source>
        <strain evidence="2">ATCC 26659 / Pp 5 / PN500</strain>
    </source>
</reference>
<dbReference type="FunCoup" id="D3B1V0">
    <property type="interactions" value="4"/>
</dbReference>
<evidence type="ECO:0000313" key="2">
    <source>
        <dbReference type="Proteomes" id="UP000001396"/>
    </source>
</evidence>
<protein>
    <submittedName>
        <fullName evidence="1">Uncharacterized protein</fullName>
    </submittedName>
</protein>
<dbReference type="EMBL" id="ADBJ01000008">
    <property type="protein sequence ID" value="EFA85274.1"/>
    <property type="molecule type" value="Genomic_DNA"/>
</dbReference>
<dbReference type="Proteomes" id="UP000001396">
    <property type="component" value="Unassembled WGS sequence"/>
</dbReference>
<evidence type="ECO:0000313" key="1">
    <source>
        <dbReference type="EMBL" id="EFA85274.1"/>
    </source>
</evidence>
<dbReference type="InterPro" id="IPR032675">
    <property type="entry name" value="LRR_dom_sf"/>
</dbReference>
<dbReference type="RefSeq" id="XP_020437383.1">
    <property type="nucleotide sequence ID" value="XM_020573266.1"/>
</dbReference>
<dbReference type="Gene3D" id="3.80.10.10">
    <property type="entry name" value="Ribonuclease Inhibitor"/>
    <property type="match status" value="1"/>
</dbReference>
<gene>
    <name evidence="1" type="ORF">PPL_02274</name>
</gene>
<dbReference type="AlphaFoldDB" id="D3B1V0"/>
<comment type="caution">
    <text evidence="1">The sequence shown here is derived from an EMBL/GenBank/DDBJ whole genome shotgun (WGS) entry which is preliminary data.</text>
</comment>
<dbReference type="InParanoid" id="D3B1V0"/>
<organism evidence="1 2">
    <name type="scientific">Heterostelium pallidum (strain ATCC 26659 / Pp 5 / PN500)</name>
    <name type="common">Cellular slime mold</name>
    <name type="synonym">Polysphondylium pallidum</name>
    <dbReference type="NCBI Taxonomy" id="670386"/>
    <lineage>
        <taxon>Eukaryota</taxon>
        <taxon>Amoebozoa</taxon>
        <taxon>Evosea</taxon>
        <taxon>Eumycetozoa</taxon>
        <taxon>Dictyostelia</taxon>
        <taxon>Acytosteliales</taxon>
        <taxon>Acytosteliaceae</taxon>
        <taxon>Heterostelium</taxon>
    </lineage>
</organism>
<accession>D3B1V0</accession>
<proteinExistence type="predicted"/>
<name>D3B1V0_HETP5</name>
<dbReference type="SUPFAM" id="SSF52047">
    <property type="entry name" value="RNI-like"/>
    <property type="match status" value="1"/>
</dbReference>